<dbReference type="Proteomes" id="UP000029964">
    <property type="component" value="Unassembled WGS sequence"/>
</dbReference>
<keyword evidence="4" id="KW-1185">Reference proteome</keyword>
<feature type="domain" description="STB6-like N-terminal" evidence="2">
    <location>
        <begin position="68"/>
        <end position="206"/>
    </location>
</feature>
<gene>
    <name evidence="3" type="ORF">ACRE_074520</name>
</gene>
<comment type="caution">
    <text evidence="3">The sequence shown here is derived from an EMBL/GenBank/DDBJ whole genome shotgun (WGS) entry which is preliminary data.</text>
</comment>
<protein>
    <recommendedName>
        <fullName evidence="2">STB6-like N-terminal domain-containing protein</fullName>
    </recommendedName>
</protein>
<feature type="compositionally biased region" description="Polar residues" evidence="1">
    <location>
        <begin position="27"/>
        <end position="38"/>
    </location>
</feature>
<dbReference type="STRING" id="857340.A0A086SXK7"/>
<proteinExistence type="predicted"/>
<dbReference type="Pfam" id="PF25995">
    <property type="entry name" value="STB6_N"/>
    <property type="match status" value="1"/>
</dbReference>
<dbReference type="HOGENOM" id="CLU_010065_0_0_1"/>
<dbReference type="InterPro" id="IPR038919">
    <property type="entry name" value="STB2/STB2"/>
</dbReference>
<reference evidence="4" key="1">
    <citation type="journal article" date="2014" name="Genome Announc.">
        <title>Genome sequence and annotation of Acremonium chrysogenum, producer of the beta-lactam antibiotic cephalosporin C.</title>
        <authorList>
            <person name="Terfehr D."/>
            <person name="Dahlmann T.A."/>
            <person name="Specht T."/>
            <person name="Zadra I."/>
            <person name="Kuernsteiner H."/>
            <person name="Kueck U."/>
        </authorList>
    </citation>
    <scope>NUCLEOTIDE SEQUENCE [LARGE SCALE GENOMIC DNA]</scope>
    <source>
        <strain evidence="4">ATCC 11550 / CBS 779.69 / DSM 880 / IAM 14645 / JCM 23072 / IMI 49137</strain>
    </source>
</reference>
<evidence type="ECO:0000313" key="4">
    <source>
        <dbReference type="Proteomes" id="UP000029964"/>
    </source>
</evidence>
<dbReference type="OrthoDB" id="19806at2759"/>
<evidence type="ECO:0000313" key="3">
    <source>
        <dbReference type="EMBL" id="KFH41839.1"/>
    </source>
</evidence>
<organism evidence="3 4">
    <name type="scientific">Hapsidospora chrysogenum (strain ATCC 11550 / CBS 779.69 / DSM 880 / IAM 14645 / JCM 23072 / IMI 49137)</name>
    <name type="common">Acremonium chrysogenum</name>
    <dbReference type="NCBI Taxonomy" id="857340"/>
    <lineage>
        <taxon>Eukaryota</taxon>
        <taxon>Fungi</taxon>
        <taxon>Dikarya</taxon>
        <taxon>Ascomycota</taxon>
        <taxon>Pezizomycotina</taxon>
        <taxon>Sordariomycetes</taxon>
        <taxon>Hypocreomycetidae</taxon>
        <taxon>Hypocreales</taxon>
        <taxon>Bionectriaceae</taxon>
        <taxon>Hapsidospora</taxon>
    </lineage>
</organism>
<sequence>MAFFLAFPPDGRPFPTQRETDEILSPRQATTHRSSRATPSEGLATSVESGHQSAANQLSAAPSIPRKNIVFPDPVAFRYLEDDPCVNVVERRGSLRGYELYLVEQWACSRQAPTLVIVTYTGDERHSVVVGVLSVPADESLWSTKLRVYFKASRRYLARPKDTNLGELMVTNLSSFPSALTVIPVPDGDIRKHRHTFLVNENLKRLGCSGRSGLTLTEPAEGTQAKFLSLYKVSDRIPFYRAVIELVKLCQVALYLFEKLEPEYIDGLLCDVTEKAIGNWWTEVGAEHYNFEPNDGILGPTTVAALLGMLMGARNRLYWYGAPVSKDVFDIESTKRGIAHFQKSLRLEKTRRLNRQTLLQLHIATAKAAAGEGWGVQKAVKSRMTEIGGKRGEIVMGMVSGKDKGGLADVETLDLEQFISFAYGERPKWLWFGKPRRTVTDMTDGNTSNTNPSFGGEEGSRQPLFSAQSVPVDECAETKRNEDPQGVYSDIPPGSATSIADGAGEKDATRRNVLKSVTGKMSDARSGLGRIKDAVGGSRRGHRARQSISTSEDVMENRNGQFSLATPSDTLSPVVTGPGRAFTWKNKPEEYLASMRRGEHEGPPRESRDHSSSTVDSTMGKSAPGLDKELSNIGADIRRDPLAKAPSTAASVADENDLEGPLLGAERKRNAPLGLSRRHSLEVAQLDVKHVFNEDRWARRMSFGDAEEAVLTWEEVIDVSENAEELHEIEALGEYARHLNLGIDDITYNMGPWVEEKLKAVALLDERYARDKDDLQNLYHQLNEACQRVRYDSRVLLTDERSSLTDSVKEIEVLIARLDYEINALAQKVGDVEDGIRNFERQVEDVEGRATALKTQLETESWLHWLVRTMTGVGTGPNITRAPT</sequence>
<dbReference type="AlphaFoldDB" id="A0A086SXK7"/>
<evidence type="ECO:0000256" key="1">
    <source>
        <dbReference type="SAM" id="MobiDB-lite"/>
    </source>
</evidence>
<dbReference type="PANTHER" id="PTHR31011:SF2">
    <property type="entry name" value="PROTEIN STB2-RELATED"/>
    <property type="match status" value="1"/>
</dbReference>
<feature type="compositionally biased region" description="Polar residues" evidence="1">
    <location>
        <begin position="546"/>
        <end position="573"/>
    </location>
</feature>
<dbReference type="PANTHER" id="PTHR31011">
    <property type="entry name" value="PROTEIN STB2-RELATED"/>
    <property type="match status" value="1"/>
</dbReference>
<dbReference type="EMBL" id="JPKY01000113">
    <property type="protein sequence ID" value="KFH41839.1"/>
    <property type="molecule type" value="Genomic_DNA"/>
</dbReference>
<feature type="compositionally biased region" description="Polar residues" evidence="1">
    <location>
        <begin position="440"/>
        <end position="453"/>
    </location>
</feature>
<dbReference type="InterPro" id="IPR059025">
    <property type="entry name" value="STB6_N"/>
</dbReference>
<accession>A0A086SXK7</accession>
<feature type="region of interest" description="Disordered" evidence="1">
    <location>
        <begin position="7"/>
        <end position="59"/>
    </location>
</feature>
<dbReference type="GO" id="GO:0070822">
    <property type="term" value="C:Sin3-type complex"/>
    <property type="evidence" value="ECO:0007669"/>
    <property type="project" value="TreeGrafter"/>
</dbReference>
<feature type="compositionally biased region" description="Polar residues" evidence="1">
    <location>
        <begin position="46"/>
        <end position="59"/>
    </location>
</feature>
<feature type="region of interest" description="Disordered" evidence="1">
    <location>
        <begin position="637"/>
        <end position="656"/>
    </location>
</feature>
<evidence type="ECO:0000259" key="2">
    <source>
        <dbReference type="Pfam" id="PF25995"/>
    </source>
</evidence>
<feature type="region of interest" description="Disordered" evidence="1">
    <location>
        <begin position="596"/>
        <end position="628"/>
    </location>
</feature>
<feature type="region of interest" description="Disordered" evidence="1">
    <location>
        <begin position="474"/>
        <end position="582"/>
    </location>
</feature>
<name>A0A086SXK7_HAPC1</name>
<feature type="compositionally biased region" description="Basic and acidic residues" evidence="1">
    <location>
        <begin position="596"/>
        <end position="611"/>
    </location>
</feature>
<feature type="region of interest" description="Disordered" evidence="1">
    <location>
        <begin position="438"/>
        <end position="462"/>
    </location>
</feature>